<evidence type="ECO:0000313" key="2">
    <source>
        <dbReference type="Proteomes" id="UP000063429"/>
    </source>
</evidence>
<accession>A0ABM5V2T1</accession>
<organism evidence="1 2">
    <name type="scientific">Herbaspirillum hiltneri N3</name>
    <dbReference type="NCBI Taxonomy" id="1262470"/>
    <lineage>
        <taxon>Bacteria</taxon>
        <taxon>Pseudomonadati</taxon>
        <taxon>Pseudomonadota</taxon>
        <taxon>Betaproteobacteria</taxon>
        <taxon>Burkholderiales</taxon>
        <taxon>Oxalobacteraceae</taxon>
        <taxon>Herbaspirillum</taxon>
    </lineage>
</organism>
<sequence length="77" mass="8554">MPIEQLGDYEVEYSGVKLPADNGDWAANVAIFGPSTNPMHRNPVFPSQRVLIDTVFPDEKSAEQEARKAAVAMLEHR</sequence>
<keyword evidence="2" id="KW-1185">Reference proteome</keyword>
<reference evidence="2" key="1">
    <citation type="journal article" date="2015" name="Genome Announc.">
        <title>Complete Genome Sequence of Herbaspirillum hiltneri N3 (DSM 17495), Isolated from Surface-Sterilized Wheat Roots.</title>
        <authorList>
            <person name="Guizelini D."/>
            <person name="Saizaki P.M."/>
            <person name="Coimbra N.A."/>
            <person name="Weiss V.A."/>
            <person name="Faoro H."/>
            <person name="Sfeir M.Z."/>
            <person name="Baura V.A."/>
            <person name="Monteiro R.A."/>
            <person name="Chubatsu L.S."/>
            <person name="Souza E.M."/>
            <person name="Cruz L.M."/>
            <person name="Pedrosa F.O."/>
            <person name="Raittz R.T."/>
            <person name="Marchaukoski J.N."/>
            <person name="Steffens M.B."/>
        </authorList>
    </citation>
    <scope>NUCLEOTIDE SEQUENCE [LARGE SCALE GENOMIC DNA]</scope>
    <source>
        <strain evidence="2">N3</strain>
    </source>
</reference>
<evidence type="ECO:0000313" key="1">
    <source>
        <dbReference type="EMBL" id="AKZ63913.1"/>
    </source>
</evidence>
<dbReference type="RefSeq" id="WP_053198928.1">
    <property type="nucleotide sequence ID" value="NZ_CP011409.1"/>
</dbReference>
<gene>
    <name evidence="1" type="ORF">F506_15710</name>
</gene>
<dbReference type="EMBL" id="CP011409">
    <property type="protein sequence ID" value="AKZ63913.1"/>
    <property type="molecule type" value="Genomic_DNA"/>
</dbReference>
<protein>
    <submittedName>
        <fullName evidence="1">Uncharacterized protein</fullName>
    </submittedName>
</protein>
<dbReference type="Proteomes" id="UP000063429">
    <property type="component" value="Chromosome"/>
</dbReference>
<name>A0ABM5V2T1_9BURK</name>
<proteinExistence type="predicted"/>